<dbReference type="PANTHER" id="PTHR23053:SF0">
    <property type="entry name" value="HYDROCEPHALUS-INDUCING PROTEIN HOMOLOG"/>
    <property type="match status" value="1"/>
</dbReference>
<proteinExistence type="predicted"/>
<dbReference type="GO" id="GO:0005930">
    <property type="term" value="C:axoneme"/>
    <property type="evidence" value="ECO:0007669"/>
    <property type="project" value="TreeGrafter"/>
</dbReference>
<protein>
    <submittedName>
        <fullName evidence="2">Hydrocephalus-inducing protein</fullName>
    </submittedName>
</protein>
<dbReference type="PANTHER" id="PTHR23053">
    <property type="entry name" value="DLEC1 DELETED IN LUNG AND ESOPHAGEAL CANCER 1"/>
    <property type="match status" value="1"/>
</dbReference>
<dbReference type="GO" id="GO:1904158">
    <property type="term" value="P:axonemal central apparatus assembly"/>
    <property type="evidence" value="ECO:0007669"/>
    <property type="project" value="TreeGrafter"/>
</dbReference>
<name>A0A504Y970_FASGI</name>
<dbReference type="Proteomes" id="UP000316759">
    <property type="component" value="Unassembled WGS sequence"/>
</dbReference>
<comment type="caution">
    <text evidence="2">The sequence shown here is derived from an EMBL/GenBank/DDBJ whole genome shotgun (WGS) entry which is preliminary data.</text>
</comment>
<dbReference type="STRING" id="46835.A0A504Y970"/>
<feature type="region of interest" description="Disordered" evidence="1">
    <location>
        <begin position="390"/>
        <end position="422"/>
    </location>
</feature>
<dbReference type="InterPro" id="IPR013783">
    <property type="entry name" value="Ig-like_fold"/>
</dbReference>
<evidence type="ECO:0000256" key="1">
    <source>
        <dbReference type="SAM" id="MobiDB-lite"/>
    </source>
</evidence>
<feature type="compositionally biased region" description="Polar residues" evidence="1">
    <location>
        <begin position="400"/>
        <end position="422"/>
    </location>
</feature>
<dbReference type="GO" id="GO:0003341">
    <property type="term" value="P:cilium movement"/>
    <property type="evidence" value="ECO:0007669"/>
    <property type="project" value="TreeGrafter"/>
</dbReference>
<evidence type="ECO:0000313" key="2">
    <source>
        <dbReference type="EMBL" id="TPP57523.1"/>
    </source>
</evidence>
<dbReference type="OrthoDB" id="6278696at2759"/>
<accession>A0A504Y970</accession>
<feature type="compositionally biased region" description="Basic and acidic residues" evidence="1">
    <location>
        <begin position="390"/>
        <end position="399"/>
    </location>
</feature>
<gene>
    <name evidence="2" type="ORF">FGIG_05160</name>
</gene>
<reference evidence="2 3" key="1">
    <citation type="submission" date="2019-04" db="EMBL/GenBank/DDBJ databases">
        <title>Annotation for the trematode Fasciola gigantica.</title>
        <authorList>
            <person name="Choi Y.-J."/>
        </authorList>
    </citation>
    <scope>NUCLEOTIDE SEQUENCE [LARGE SCALE GENOMIC DNA]</scope>
    <source>
        <strain evidence="2">Uganda_cow_1</strain>
    </source>
</reference>
<evidence type="ECO:0000313" key="3">
    <source>
        <dbReference type="Proteomes" id="UP000316759"/>
    </source>
</evidence>
<dbReference type="Gene3D" id="2.60.40.10">
    <property type="entry name" value="Immunoglobulins"/>
    <property type="match status" value="1"/>
</dbReference>
<dbReference type="EMBL" id="SUNJ01013082">
    <property type="protein sequence ID" value="TPP57523.1"/>
    <property type="molecule type" value="Genomic_DNA"/>
</dbReference>
<dbReference type="InterPro" id="IPR033305">
    <property type="entry name" value="Hydin-like"/>
</dbReference>
<dbReference type="AlphaFoldDB" id="A0A504Y970"/>
<sequence>MWNKFISTDQKDYILLKIQHPRKAMIYTQTWKNGRKDNDVVPLGIEELFDITPIYGELEPEQSQPISFVFFGHADVEGNVEALCEVDGGPTYSVELSGGASEIEYDLDRTEILYEPVRYDKPAVSQINLLNTGQVSFEFIVFPEESCSEEPNEELSDAPNPSDIITGQLTVEPASGCLSAGELCQINVTYLARKPCTFERVIKLQVAHFEPRRIILRGVADFPRLMMDLPRYYSSTKRKYIDRTPGENSDPSQPMPVDAPVFEHVMSQLISNLHLYVTQQLQKSKAQHVPRAVCSCRLRKLKMRAENEGTFRKPRTIENRNDLDPLFLHLPSCLVAKIVHKALINSLDLMTSIPVTLLENIPDIGLQMEAERYHLCDLLEGRFALEEQGKISGRTKKDGGSTSDVVCTNISPRQPRSGISTK</sequence>
<keyword evidence="3" id="KW-1185">Reference proteome</keyword>
<organism evidence="2 3">
    <name type="scientific">Fasciola gigantica</name>
    <name type="common">Giant liver fluke</name>
    <dbReference type="NCBI Taxonomy" id="46835"/>
    <lineage>
        <taxon>Eukaryota</taxon>
        <taxon>Metazoa</taxon>
        <taxon>Spiralia</taxon>
        <taxon>Lophotrochozoa</taxon>
        <taxon>Platyhelminthes</taxon>
        <taxon>Trematoda</taxon>
        <taxon>Digenea</taxon>
        <taxon>Plagiorchiida</taxon>
        <taxon>Echinostomata</taxon>
        <taxon>Echinostomatoidea</taxon>
        <taxon>Fasciolidae</taxon>
        <taxon>Fasciola</taxon>
    </lineage>
</organism>